<keyword evidence="6 13" id="KW-0547">Nucleotide-binding</keyword>
<dbReference type="FunFam" id="3.30.420.40:FF:000071">
    <property type="entry name" value="Molecular chaperone DnaK"/>
    <property type="match status" value="1"/>
</dbReference>
<evidence type="ECO:0000256" key="11">
    <source>
        <dbReference type="ARBA" id="ARBA00030945"/>
    </source>
</evidence>
<dbReference type="PROSITE" id="PS00297">
    <property type="entry name" value="HSP70_1"/>
    <property type="match status" value="1"/>
</dbReference>
<dbReference type="Pfam" id="PF00012">
    <property type="entry name" value="HSP70"/>
    <property type="match status" value="2"/>
</dbReference>
<dbReference type="SUPFAM" id="SSF53067">
    <property type="entry name" value="Actin-like ATPase domain"/>
    <property type="match status" value="2"/>
</dbReference>
<dbReference type="SUPFAM" id="SSF100920">
    <property type="entry name" value="Heat shock protein 70kD (HSP70), peptide-binding domain"/>
    <property type="match status" value="1"/>
</dbReference>
<comment type="similarity">
    <text evidence="2 13">Belongs to the heat shock protein 70 family.</text>
</comment>
<evidence type="ECO:0000256" key="4">
    <source>
        <dbReference type="ARBA" id="ARBA00017249"/>
    </source>
</evidence>
<evidence type="ECO:0000313" key="15">
    <source>
        <dbReference type="Proteomes" id="UP000037977"/>
    </source>
</evidence>
<dbReference type="Gene3D" id="3.30.420.40">
    <property type="match status" value="2"/>
</dbReference>
<dbReference type="PROSITE" id="PS01036">
    <property type="entry name" value="HSP70_3"/>
    <property type="match status" value="1"/>
</dbReference>
<dbReference type="FunFam" id="3.90.640.10:FF:000003">
    <property type="entry name" value="Molecular chaperone DnaK"/>
    <property type="match status" value="1"/>
</dbReference>
<protein>
    <recommendedName>
        <fullName evidence="3">Chaperone protein DnaK</fullName>
    </recommendedName>
    <alternativeName>
        <fullName evidence="4">Chaperone protein dnaK</fullName>
    </alternativeName>
    <alternativeName>
        <fullName evidence="12">HSP70</fullName>
    </alternativeName>
    <alternativeName>
        <fullName evidence="11">Heat shock 70 kDa protein</fullName>
    </alternativeName>
    <alternativeName>
        <fullName evidence="10">Heat shock protein 70</fullName>
    </alternativeName>
</protein>
<evidence type="ECO:0000256" key="9">
    <source>
        <dbReference type="ARBA" id="ARBA00023186"/>
    </source>
</evidence>
<evidence type="ECO:0000256" key="12">
    <source>
        <dbReference type="ARBA" id="ARBA00033103"/>
    </source>
</evidence>
<dbReference type="PRINTS" id="PR00301">
    <property type="entry name" value="HEATSHOCK70"/>
</dbReference>
<dbReference type="Gene3D" id="2.60.34.10">
    <property type="entry name" value="Substrate Binding Domain Of DNAk, Chain A, domain 1"/>
    <property type="match status" value="1"/>
</dbReference>
<evidence type="ECO:0000256" key="1">
    <source>
        <dbReference type="ARBA" id="ARBA00002290"/>
    </source>
</evidence>
<dbReference type="GO" id="GO:0140662">
    <property type="term" value="F:ATP-dependent protein folding chaperone"/>
    <property type="evidence" value="ECO:0007669"/>
    <property type="project" value="InterPro"/>
</dbReference>
<evidence type="ECO:0000256" key="6">
    <source>
        <dbReference type="ARBA" id="ARBA00022741"/>
    </source>
</evidence>
<dbReference type="PATRIC" id="fig|33935.3.peg.3653"/>
<evidence type="ECO:0000313" key="14">
    <source>
        <dbReference type="EMBL" id="KOY79899.1"/>
    </source>
</evidence>
<dbReference type="Proteomes" id="UP000037977">
    <property type="component" value="Unassembled WGS sequence"/>
</dbReference>
<dbReference type="OrthoDB" id="9766019at2"/>
<evidence type="ECO:0000256" key="3">
    <source>
        <dbReference type="ARBA" id="ARBA00014415"/>
    </source>
</evidence>
<dbReference type="GO" id="GO:0005524">
    <property type="term" value="F:ATP binding"/>
    <property type="evidence" value="ECO:0007669"/>
    <property type="project" value="UniProtKB-KW"/>
</dbReference>
<keyword evidence="5" id="KW-0597">Phosphoprotein</keyword>
<dbReference type="STRING" id="33935.ADM90_22015"/>
<keyword evidence="7 13" id="KW-0067">ATP-binding</keyword>
<accession>A0A0M9DFN4</accession>
<keyword evidence="15" id="KW-1185">Reference proteome</keyword>
<evidence type="ECO:0000256" key="8">
    <source>
        <dbReference type="ARBA" id="ARBA00023016"/>
    </source>
</evidence>
<reference evidence="14 15" key="1">
    <citation type="submission" date="2015-07" db="EMBL/GenBank/DDBJ databases">
        <title>Genome sequencing project for genomic taxonomy and phylogenomics of Bacillus-like bacteria.</title>
        <authorList>
            <person name="Liu B."/>
            <person name="Wang J."/>
            <person name="Zhu Y."/>
            <person name="Liu G."/>
            <person name="Chen Q."/>
            <person name="Chen Z."/>
            <person name="Che J."/>
            <person name="Ge C."/>
            <person name="Shi H."/>
            <person name="Pan Z."/>
            <person name="Liu X."/>
        </authorList>
    </citation>
    <scope>NUCLEOTIDE SEQUENCE [LARGE SCALE GENOMIC DNA]</scope>
    <source>
        <strain evidence="14 15">DSM 54</strain>
    </source>
</reference>
<comment type="caution">
    <text evidence="14">The sequence shown here is derived from an EMBL/GenBank/DDBJ whole genome shotgun (WGS) entry which is preliminary data.</text>
</comment>
<dbReference type="InterPro" id="IPR043129">
    <property type="entry name" value="ATPase_NBD"/>
</dbReference>
<dbReference type="InterPro" id="IPR013126">
    <property type="entry name" value="Hsp_70_fam"/>
</dbReference>
<keyword evidence="8" id="KW-0346">Stress response</keyword>
<evidence type="ECO:0000256" key="2">
    <source>
        <dbReference type="ARBA" id="ARBA00007381"/>
    </source>
</evidence>
<evidence type="ECO:0000256" key="7">
    <source>
        <dbReference type="ARBA" id="ARBA00022840"/>
    </source>
</evidence>
<dbReference type="Gene3D" id="3.90.640.10">
    <property type="entry name" value="Actin, Chain A, domain 4"/>
    <property type="match status" value="1"/>
</dbReference>
<organism evidence="14 15">
    <name type="scientific">Lysinibacillus macroides</name>
    <dbReference type="NCBI Taxonomy" id="33935"/>
    <lineage>
        <taxon>Bacteria</taxon>
        <taxon>Bacillati</taxon>
        <taxon>Bacillota</taxon>
        <taxon>Bacilli</taxon>
        <taxon>Bacillales</taxon>
        <taxon>Bacillaceae</taxon>
        <taxon>Lysinibacillus</taxon>
    </lineage>
</organism>
<evidence type="ECO:0000256" key="5">
    <source>
        <dbReference type="ARBA" id="ARBA00022553"/>
    </source>
</evidence>
<dbReference type="RefSeq" id="WP_053997009.1">
    <property type="nucleotide sequence ID" value="NZ_CP065643.1"/>
</dbReference>
<evidence type="ECO:0000256" key="13">
    <source>
        <dbReference type="RuleBase" id="RU003322"/>
    </source>
</evidence>
<name>A0A0M9DFN4_9BACI</name>
<dbReference type="AlphaFoldDB" id="A0A0M9DFN4"/>
<gene>
    <name evidence="14" type="ORF">ADM90_22015</name>
</gene>
<dbReference type="PANTHER" id="PTHR19375">
    <property type="entry name" value="HEAT SHOCK PROTEIN 70KDA"/>
    <property type="match status" value="1"/>
</dbReference>
<dbReference type="PROSITE" id="PS00329">
    <property type="entry name" value="HSP70_2"/>
    <property type="match status" value="1"/>
</dbReference>
<proteinExistence type="inferred from homology"/>
<evidence type="ECO:0000256" key="10">
    <source>
        <dbReference type="ARBA" id="ARBA00030019"/>
    </source>
</evidence>
<sequence length="581" mass="63755">MTVIGIDLGTTNSAIAYLKNERPEIIVNKDGQRTTPSIFHMKPETNEIVIGATAKNAMAGAPKLTASEVKRLMGTGENVTVGDKAYTPEEISAHYLKYLKEAAEHQLGTIVTEAVITVPAYFSDAQRKATKSAGEIAGLKVERIINEPTAAAISFCSENMTSNMKLAIYDLGGGTFDVSIVELFDGVVEVKATSGNNSLGGLDFDKLLADWLIKVIERKENVRIDSGSEIEILQRQNRLKLAAEEVKKVLSAQSTAQFEIPFFMMKDGMPISISETITRDEFEDLIRPLAESTLLQVEEALQEANLSVHDIDDVLLVGGSTRIPLVQQIVQQKFNKAPRKDINPDEAVALGAAIQAGIKTGIISSDKGIMVLDVCPYSLGIETSSVIGSQIVKGFFSEIIEANSPIPIRKSKRFNTLHDNQTVVDINVFQGKPNEEMVQPNLAISSEPITLEGIPPRPANQEMIDVIFSYDINGILEVEAEIVSTGKRIKKQIDTQTGVMTKTEIQLAKQRADTDWTKSQLYDTVKNVVSRAERILPDLQGSDITKVESLLQQIKLAVQDNDETFVRKLEDELTDLLIELV</sequence>
<comment type="function">
    <text evidence="1">Acts as a chaperone.</text>
</comment>
<keyword evidence="9" id="KW-0143">Chaperone</keyword>
<dbReference type="InterPro" id="IPR018181">
    <property type="entry name" value="Heat_shock_70_CS"/>
</dbReference>
<dbReference type="EMBL" id="LGCI01000014">
    <property type="protein sequence ID" value="KOY79899.1"/>
    <property type="molecule type" value="Genomic_DNA"/>
</dbReference>
<dbReference type="InterPro" id="IPR029047">
    <property type="entry name" value="HSP70_peptide-bd_sf"/>
</dbReference>